<name>A0A0K0E967_STRER</name>
<dbReference type="InterPro" id="IPR012858">
    <property type="entry name" value="DC_STAMP-like"/>
</dbReference>
<evidence type="ECO:0000313" key="9">
    <source>
        <dbReference type="WBParaSite" id="SSTP_0000605100.1"/>
    </source>
</evidence>
<dbReference type="InterPro" id="IPR051856">
    <property type="entry name" value="CSR-E3_Ligase_Protein"/>
</dbReference>
<protein>
    <submittedName>
        <fullName evidence="9 10">DC_STAMP domain-containing protein</fullName>
    </submittedName>
</protein>
<dbReference type="PANTHER" id="PTHR21041">
    <property type="entry name" value="DENDRITIC CELL-SPECIFIC TRANSMEMBRANE PROTEIN"/>
    <property type="match status" value="1"/>
</dbReference>
<dbReference type="WBParaSite" id="TCONS_00001051.p1">
    <property type="protein sequence ID" value="TCONS_00001051.p1"/>
    <property type="gene ID" value="XLOC_000991"/>
</dbReference>
<comment type="subcellular location">
    <subcellularLocation>
        <location evidence="1">Membrane</location>
        <topology evidence="1">Multi-pass membrane protein</topology>
    </subcellularLocation>
</comment>
<dbReference type="AlphaFoldDB" id="A0A0K0E967"/>
<feature type="transmembrane region" description="Helical" evidence="5">
    <location>
        <begin position="584"/>
        <end position="608"/>
    </location>
</feature>
<feature type="transmembrane region" description="Helical" evidence="5">
    <location>
        <begin position="486"/>
        <end position="507"/>
    </location>
</feature>
<keyword evidence="8" id="KW-1185">Reference proteome</keyword>
<evidence type="ECO:0000256" key="1">
    <source>
        <dbReference type="ARBA" id="ARBA00004141"/>
    </source>
</evidence>
<sequence length="770" mass="91067">MKLLSKIISFFINKKREKLRKKRGISWIGDVLIYSSSYDYRLLRFITTLPFNFIFSNLLYTIAWGDLNYMEYSPQFSWIFQAFITFILMLFFAYSPIFRSFLIVAVITTIGRSGLTIVSWKVMDNLINGPITNIAENFKQTATGFTCFVALQKNVTEERFTLAAGPLEHFIQSNIAKGIKISKKIINTIKVILQPFKDEVEEKTDEDELAESLKKYKTTIEERELVKNDIKNIIDIQKTNVSDTIIKHSKFRSKLVKKMATRIEDRCMEIFRQVTTSCISYLDSAKEACYSKIPNFIGQHLCPNFNQEKYCSGTTEDETKKKCDNLIANNSDTLFPVTFDEEIQNFKDSSNHITDEMAIAMHMKKIDGERKTNVKLMGQLSNMIHSEIHYIQIAIESMKEFGNLWVLMFVYIIFEDSVIFCRNFLNEIEFENNYYTWYFWKIDNERQKSKKTYLYPLTNAEKKINKIIKVFSKPTINEKKAMKLPFILWIVITFIVIGIISADHYFYRVLIVVNQYGNIIFDTSGNNTISLNITGEGVFVDWMREMLSFNYTRVSNTTVTSNFCNKIPVKPNYIDYFQSLGLPLFYMLFCQVIFNYLIKRITVVYILGYMFRKRQKTRIIYLYNKILYSRENIRKMTRAKIRFEAKKEILYHQDSALMWIFSKGYIKNHIIDRFFKLYKCILCEERYQYVKIISCNVKNCPGVFCYKCWLNNNKLCYVCLTKSDKVNSQKSRIIEKEDLYLEKYKKIKDSIKESKILDKEEKKENNNKRK</sequence>
<dbReference type="InterPro" id="IPR058842">
    <property type="entry name" value="DCST1_C"/>
</dbReference>
<evidence type="ECO:0000259" key="6">
    <source>
        <dbReference type="Pfam" id="PF07782"/>
    </source>
</evidence>
<feature type="domain" description="Dendritic cell-specific transmembrane protein-like" evidence="6">
    <location>
        <begin position="430"/>
        <end position="623"/>
    </location>
</feature>
<evidence type="ECO:0000313" key="10">
    <source>
        <dbReference type="WBParaSite" id="TCONS_00001051.p1"/>
    </source>
</evidence>
<keyword evidence="2 5" id="KW-0812">Transmembrane</keyword>
<proteinExistence type="predicted"/>
<evidence type="ECO:0000256" key="5">
    <source>
        <dbReference type="SAM" id="Phobius"/>
    </source>
</evidence>
<accession>A0A0K0E967</accession>
<feature type="transmembrane region" description="Helical" evidence="5">
    <location>
        <begin position="75"/>
        <end position="94"/>
    </location>
</feature>
<dbReference type="WBParaSite" id="SSTP_0000605100.1">
    <property type="protein sequence ID" value="SSTP_0000605100.1"/>
    <property type="gene ID" value="SSTP_0000605100"/>
</dbReference>
<keyword evidence="3 5" id="KW-1133">Transmembrane helix</keyword>
<evidence type="ECO:0000256" key="2">
    <source>
        <dbReference type="ARBA" id="ARBA00022692"/>
    </source>
</evidence>
<dbReference type="STRING" id="6248.A0A0K0E967"/>
<evidence type="ECO:0000313" key="8">
    <source>
        <dbReference type="Proteomes" id="UP000035681"/>
    </source>
</evidence>
<dbReference type="Pfam" id="PF26037">
    <property type="entry name" value="zf-RING_DCST1_C"/>
    <property type="match status" value="1"/>
</dbReference>
<dbReference type="Proteomes" id="UP000035681">
    <property type="component" value="Unplaced"/>
</dbReference>
<keyword evidence="4 5" id="KW-0472">Membrane</keyword>
<feature type="transmembrane region" description="Helical" evidence="5">
    <location>
        <begin position="42"/>
        <end position="63"/>
    </location>
</feature>
<reference evidence="9" key="1">
    <citation type="submission" date="2015-08" db="UniProtKB">
        <authorList>
            <consortium name="WormBaseParasite"/>
        </authorList>
    </citation>
    <scope>IDENTIFICATION</scope>
</reference>
<organism evidence="9">
    <name type="scientific">Strongyloides stercoralis</name>
    <name type="common">Threadworm</name>
    <dbReference type="NCBI Taxonomy" id="6248"/>
    <lineage>
        <taxon>Eukaryota</taxon>
        <taxon>Metazoa</taxon>
        <taxon>Ecdysozoa</taxon>
        <taxon>Nematoda</taxon>
        <taxon>Chromadorea</taxon>
        <taxon>Rhabditida</taxon>
        <taxon>Tylenchina</taxon>
        <taxon>Panagrolaimomorpha</taxon>
        <taxon>Strongyloidoidea</taxon>
        <taxon>Strongyloididae</taxon>
        <taxon>Strongyloides</taxon>
    </lineage>
</organism>
<dbReference type="PANTHER" id="PTHR21041:SF17">
    <property type="entry name" value="E3 UBIQUITIN-PROTEIN LIGASE DCST1"/>
    <property type="match status" value="1"/>
</dbReference>
<evidence type="ECO:0000259" key="7">
    <source>
        <dbReference type="Pfam" id="PF26037"/>
    </source>
</evidence>
<evidence type="ECO:0000256" key="4">
    <source>
        <dbReference type="ARBA" id="ARBA00023136"/>
    </source>
</evidence>
<dbReference type="GO" id="GO:0016020">
    <property type="term" value="C:membrane"/>
    <property type="evidence" value="ECO:0007669"/>
    <property type="project" value="UniProtKB-SubCell"/>
</dbReference>
<evidence type="ECO:0000256" key="3">
    <source>
        <dbReference type="ARBA" id="ARBA00022989"/>
    </source>
</evidence>
<feature type="domain" description="E3 ubiquitin-protein ligase DCST1-like C-terminal" evidence="7">
    <location>
        <begin position="679"/>
        <end position="721"/>
    </location>
</feature>
<dbReference type="Pfam" id="PF07782">
    <property type="entry name" value="DC_STAMP"/>
    <property type="match status" value="1"/>
</dbReference>